<evidence type="ECO:0000256" key="8">
    <source>
        <dbReference type="RuleBase" id="RU367071"/>
    </source>
</evidence>
<evidence type="ECO:0000256" key="9">
    <source>
        <dbReference type="SAM" id="MobiDB-lite"/>
    </source>
</evidence>
<name>A0A913HWR3_STRER</name>
<evidence type="ECO:0000259" key="10">
    <source>
        <dbReference type="Pfam" id="PF11708"/>
    </source>
</evidence>
<sequence length="359" mass="41441">MAIYTQHVTASKLMKRALDGSDKDEEPHAKKDFKKAKDLEEQRKAGQIPAMVDVVSGRDINPHIPAFISQTPWYISTDGPTLQHQRPHPERQKQDIGINEWYNRGTTGVKAKKYRKGACENCGAMTHKKKDCFERPRKIGAKYTNEKIAEDEFIQQNADYISFDAKRDRWNGFDPSMQSEVIQQYEELEKTEELVKKEKIENGEIDANADNDDDDFSAPSSSVDMDSRTRITVRNLRIREDTAKYLYNLSENAPYYDPKSRSMRENPNEGKDEMVKGNFAGENFVRYTGEVIDANEAQLFAWNARTKGIDINALADPTKVEIMRKEYEKEKKDRMKQIFDKYGGEEHMVSNKDKDLDNV</sequence>
<evidence type="ECO:0000313" key="11">
    <source>
        <dbReference type="Proteomes" id="UP000035681"/>
    </source>
</evidence>
<accession>A0A913HWR3</accession>
<keyword evidence="11" id="KW-1185">Reference proteome</keyword>
<feature type="domain" description="Pre-mRNA-splicing factor SLU7" evidence="10">
    <location>
        <begin position="162"/>
        <end position="352"/>
    </location>
</feature>
<dbReference type="GO" id="GO:0030628">
    <property type="term" value="F:pre-mRNA 3'-splice site binding"/>
    <property type="evidence" value="ECO:0007669"/>
    <property type="project" value="UniProtKB-UniRule"/>
</dbReference>
<dbReference type="PANTHER" id="PTHR12942:SF2">
    <property type="entry name" value="PRE-MRNA-SPLICING FACTOR SLU7"/>
    <property type="match status" value="1"/>
</dbReference>
<comment type="similarity">
    <text evidence="2 8">Belongs to the SLU7 family.</text>
</comment>
<feature type="compositionally biased region" description="Acidic residues" evidence="9">
    <location>
        <begin position="203"/>
        <end position="216"/>
    </location>
</feature>
<keyword evidence="7 8" id="KW-0539">Nucleus</keyword>
<keyword evidence="5 8" id="KW-0747">Spliceosome</keyword>
<proteinExistence type="inferred from homology"/>
<evidence type="ECO:0000256" key="4">
    <source>
        <dbReference type="ARBA" id="ARBA00022664"/>
    </source>
</evidence>
<evidence type="ECO:0000256" key="5">
    <source>
        <dbReference type="ARBA" id="ARBA00022728"/>
    </source>
</evidence>
<dbReference type="PANTHER" id="PTHR12942">
    <property type="entry name" value="STEP II SPLICING FACTOR SLU7"/>
    <property type="match status" value="1"/>
</dbReference>
<comment type="function">
    <text evidence="8">Involved in pre-mRNA splicing.</text>
</comment>
<dbReference type="Pfam" id="PF11708">
    <property type="entry name" value="Slu7"/>
    <property type="match status" value="1"/>
</dbReference>
<feature type="region of interest" description="Disordered" evidence="9">
    <location>
        <begin position="17"/>
        <end position="44"/>
    </location>
</feature>
<dbReference type="WBParaSite" id="TCONS_00009425.p1">
    <property type="protein sequence ID" value="TCONS_00009425.p1"/>
    <property type="gene ID" value="XLOC_007236"/>
</dbReference>
<dbReference type="GO" id="GO:0005681">
    <property type="term" value="C:spliceosomal complex"/>
    <property type="evidence" value="ECO:0007669"/>
    <property type="project" value="UniProtKB-UniRule"/>
</dbReference>
<dbReference type="GO" id="GO:0000398">
    <property type="term" value="P:mRNA splicing, via spliceosome"/>
    <property type="evidence" value="ECO:0007669"/>
    <property type="project" value="UniProtKB-UniRule"/>
</dbReference>
<dbReference type="InterPro" id="IPR039974">
    <property type="entry name" value="Splicing_factor_SLU7"/>
</dbReference>
<evidence type="ECO:0000313" key="12">
    <source>
        <dbReference type="WBParaSite" id="SSTP_0000734100.1"/>
    </source>
</evidence>
<evidence type="ECO:0000256" key="3">
    <source>
        <dbReference type="ARBA" id="ARBA00021377"/>
    </source>
</evidence>
<comment type="subunit">
    <text evidence="8">Associated with the spliceosome.</text>
</comment>
<evidence type="ECO:0000256" key="1">
    <source>
        <dbReference type="ARBA" id="ARBA00004123"/>
    </source>
</evidence>
<dbReference type="AlphaFoldDB" id="A0A913HWR3"/>
<protein>
    <recommendedName>
        <fullName evidence="3 8">Pre-mRNA-splicing factor SLU7</fullName>
    </recommendedName>
</protein>
<reference evidence="12" key="1">
    <citation type="submission" date="2022-10" db="UniProtKB">
        <authorList>
            <consortium name="WormBaseParasite"/>
        </authorList>
    </citation>
    <scope>IDENTIFICATION</scope>
</reference>
<dbReference type="WBParaSite" id="SSTP_0000734100.1">
    <property type="protein sequence ID" value="SSTP_0000734100.1"/>
    <property type="gene ID" value="SSTP_0000734100"/>
</dbReference>
<dbReference type="InterPro" id="IPR021715">
    <property type="entry name" value="Slu7_dom"/>
</dbReference>
<organism evidence="12">
    <name type="scientific">Strongyloides stercoralis</name>
    <name type="common">Threadworm</name>
    <dbReference type="NCBI Taxonomy" id="6248"/>
    <lineage>
        <taxon>Eukaryota</taxon>
        <taxon>Metazoa</taxon>
        <taxon>Ecdysozoa</taxon>
        <taxon>Nematoda</taxon>
        <taxon>Chromadorea</taxon>
        <taxon>Rhabditida</taxon>
        <taxon>Tylenchina</taxon>
        <taxon>Panagrolaimomorpha</taxon>
        <taxon>Strongyloidoidea</taxon>
        <taxon>Strongyloididae</taxon>
        <taxon>Strongyloides</taxon>
    </lineage>
</organism>
<evidence type="ECO:0000256" key="7">
    <source>
        <dbReference type="ARBA" id="ARBA00023242"/>
    </source>
</evidence>
<dbReference type="Proteomes" id="UP000035681">
    <property type="component" value="Unplaced"/>
</dbReference>
<feature type="region of interest" description="Disordered" evidence="9">
    <location>
        <begin position="201"/>
        <end position="223"/>
    </location>
</feature>
<keyword evidence="4 8" id="KW-0507">mRNA processing</keyword>
<comment type="subcellular location">
    <subcellularLocation>
        <location evidence="1 8">Nucleus</location>
    </subcellularLocation>
</comment>
<keyword evidence="6 8" id="KW-0508">mRNA splicing</keyword>
<evidence type="ECO:0000256" key="6">
    <source>
        <dbReference type="ARBA" id="ARBA00023187"/>
    </source>
</evidence>
<evidence type="ECO:0000256" key="2">
    <source>
        <dbReference type="ARBA" id="ARBA00007203"/>
    </source>
</evidence>